<evidence type="ECO:0000313" key="3">
    <source>
        <dbReference type="Proteomes" id="UP001283341"/>
    </source>
</evidence>
<gene>
    <name evidence="2" type="ORF">B0H66DRAFT_595724</name>
</gene>
<feature type="region of interest" description="Disordered" evidence="1">
    <location>
        <begin position="18"/>
        <end position="37"/>
    </location>
</feature>
<dbReference type="AlphaFoldDB" id="A0AAE0HSH9"/>
<organism evidence="2 3">
    <name type="scientific">Apodospora peruviana</name>
    <dbReference type="NCBI Taxonomy" id="516989"/>
    <lineage>
        <taxon>Eukaryota</taxon>
        <taxon>Fungi</taxon>
        <taxon>Dikarya</taxon>
        <taxon>Ascomycota</taxon>
        <taxon>Pezizomycotina</taxon>
        <taxon>Sordariomycetes</taxon>
        <taxon>Sordariomycetidae</taxon>
        <taxon>Sordariales</taxon>
        <taxon>Lasiosphaeriaceae</taxon>
        <taxon>Apodospora</taxon>
    </lineage>
</organism>
<keyword evidence="3" id="KW-1185">Reference proteome</keyword>
<evidence type="ECO:0000256" key="1">
    <source>
        <dbReference type="SAM" id="MobiDB-lite"/>
    </source>
</evidence>
<proteinExistence type="predicted"/>
<dbReference type="EMBL" id="JAUEDM010000009">
    <property type="protein sequence ID" value="KAK3312073.1"/>
    <property type="molecule type" value="Genomic_DNA"/>
</dbReference>
<dbReference type="Proteomes" id="UP001283341">
    <property type="component" value="Unassembled WGS sequence"/>
</dbReference>
<name>A0AAE0HSH9_9PEZI</name>
<protein>
    <submittedName>
        <fullName evidence="2">Uncharacterized protein</fullName>
    </submittedName>
</protein>
<evidence type="ECO:0000313" key="2">
    <source>
        <dbReference type="EMBL" id="KAK3312073.1"/>
    </source>
</evidence>
<reference evidence="2" key="2">
    <citation type="submission" date="2023-06" db="EMBL/GenBank/DDBJ databases">
        <authorList>
            <consortium name="Lawrence Berkeley National Laboratory"/>
            <person name="Haridas S."/>
            <person name="Hensen N."/>
            <person name="Bonometti L."/>
            <person name="Westerberg I."/>
            <person name="Brannstrom I.O."/>
            <person name="Guillou S."/>
            <person name="Cros-Aarteil S."/>
            <person name="Calhoun S."/>
            <person name="Kuo A."/>
            <person name="Mondo S."/>
            <person name="Pangilinan J."/>
            <person name="Riley R."/>
            <person name="Labutti K."/>
            <person name="Andreopoulos B."/>
            <person name="Lipzen A."/>
            <person name="Chen C."/>
            <person name="Yanf M."/>
            <person name="Daum C."/>
            <person name="Ng V."/>
            <person name="Clum A."/>
            <person name="Steindorff A."/>
            <person name="Ohm R."/>
            <person name="Martin F."/>
            <person name="Silar P."/>
            <person name="Natvig D."/>
            <person name="Lalanne C."/>
            <person name="Gautier V."/>
            <person name="Ament-Velasquez S.L."/>
            <person name="Kruys A."/>
            <person name="Hutchinson M.I."/>
            <person name="Powell A.J."/>
            <person name="Barry K."/>
            <person name="Miller A.N."/>
            <person name="Grigoriev I.V."/>
            <person name="Debuchy R."/>
            <person name="Gladieux P."/>
            <person name="Thoren M.H."/>
            <person name="Johannesson H."/>
        </authorList>
    </citation>
    <scope>NUCLEOTIDE SEQUENCE</scope>
    <source>
        <strain evidence="2">CBS 118394</strain>
    </source>
</reference>
<reference evidence="2" key="1">
    <citation type="journal article" date="2023" name="Mol. Phylogenet. Evol.">
        <title>Genome-scale phylogeny and comparative genomics of the fungal order Sordariales.</title>
        <authorList>
            <person name="Hensen N."/>
            <person name="Bonometti L."/>
            <person name="Westerberg I."/>
            <person name="Brannstrom I.O."/>
            <person name="Guillou S."/>
            <person name="Cros-Aarteil S."/>
            <person name="Calhoun S."/>
            <person name="Haridas S."/>
            <person name="Kuo A."/>
            <person name="Mondo S."/>
            <person name="Pangilinan J."/>
            <person name="Riley R."/>
            <person name="LaButti K."/>
            <person name="Andreopoulos B."/>
            <person name="Lipzen A."/>
            <person name="Chen C."/>
            <person name="Yan M."/>
            <person name="Daum C."/>
            <person name="Ng V."/>
            <person name="Clum A."/>
            <person name="Steindorff A."/>
            <person name="Ohm R.A."/>
            <person name="Martin F."/>
            <person name="Silar P."/>
            <person name="Natvig D.O."/>
            <person name="Lalanne C."/>
            <person name="Gautier V."/>
            <person name="Ament-Velasquez S.L."/>
            <person name="Kruys A."/>
            <person name="Hutchinson M.I."/>
            <person name="Powell A.J."/>
            <person name="Barry K."/>
            <person name="Miller A.N."/>
            <person name="Grigoriev I.V."/>
            <person name="Debuchy R."/>
            <person name="Gladieux P."/>
            <person name="Hiltunen Thoren M."/>
            <person name="Johannesson H."/>
        </authorList>
    </citation>
    <scope>NUCLEOTIDE SEQUENCE</scope>
    <source>
        <strain evidence="2">CBS 118394</strain>
    </source>
</reference>
<accession>A0AAE0HSH9</accession>
<sequence>MSFFLNLIPISADAVGDARHNSRSNCSTQRHHPATQAAKQSLFHAGMQAVTALFNNMAAPSTDPAMHALAAKVQTTNSAADVLHTVTSDWSRWSTAHYENMAALGGQTDTLQDRVVPALMAFNKFKASRGLDALRAALLSYARGVRAQGAIILLNEQTMVKDGLESHESELDQALPALGYS</sequence>
<comment type="caution">
    <text evidence="2">The sequence shown here is derived from an EMBL/GenBank/DDBJ whole genome shotgun (WGS) entry which is preliminary data.</text>
</comment>